<dbReference type="RefSeq" id="XP_017328979.1">
    <property type="nucleotide sequence ID" value="XM_017473490.3"/>
</dbReference>
<name>A0A2D0REL1_ICTPU</name>
<feature type="compositionally biased region" description="Basic residues" evidence="2">
    <location>
        <begin position="1"/>
        <end position="13"/>
    </location>
</feature>
<dbReference type="Gene3D" id="1.20.5.4090">
    <property type="match status" value="4"/>
</dbReference>
<feature type="coiled-coil region" evidence="1">
    <location>
        <begin position="126"/>
        <end position="203"/>
    </location>
</feature>
<organism evidence="3 4">
    <name type="scientific">Ictalurus punctatus</name>
    <name type="common">Channel catfish</name>
    <name type="synonym">Silurus punctatus</name>
    <dbReference type="NCBI Taxonomy" id="7998"/>
    <lineage>
        <taxon>Eukaryota</taxon>
        <taxon>Metazoa</taxon>
        <taxon>Chordata</taxon>
        <taxon>Craniata</taxon>
        <taxon>Vertebrata</taxon>
        <taxon>Euteleostomi</taxon>
        <taxon>Actinopterygii</taxon>
        <taxon>Neopterygii</taxon>
        <taxon>Teleostei</taxon>
        <taxon>Ostariophysi</taxon>
        <taxon>Siluriformes</taxon>
        <taxon>Ictaluridae</taxon>
        <taxon>Ictalurus</taxon>
    </lineage>
</organism>
<dbReference type="Proteomes" id="UP000221080">
    <property type="component" value="Chromosome 8"/>
</dbReference>
<proteinExistence type="predicted"/>
<reference evidence="3" key="1">
    <citation type="journal article" date="2016" name="Nat. Commun.">
        <title>The channel catfish genome sequence provides insights into the evolution of scale formation in teleosts.</title>
        <authorList>
            <person name="Liu Z."/>
            <person name="Liu S."/>
            <person name="Yao J."/>
            <person name="Bao L."/>
            <person name="Zhang J."/>
            <person name="Li Y."/>
            <person name="Jiang C."/>
            <person name="Sun L."/>
            <person name="Wang R."/>
            <person name="Zhang Y."/>
            <person name="Zhou T."/>
            <person name="Zeng Q."/>
            <person name="Fu Q."/>
            <person name="Gao S."/>
            <person name="Li N."/>
            <person name="Koren S."/>
            <person name="Jiang Y."/>
            <person name="Zimin A."/>
            <person name="Xu P."/>
            <person name="Phillippy A.M."/>
            <person name="Geng X."/>
            <person name="Song L."/>
            <person name="Sun F."/>
            <person name="Li C."/>
            <person name="Wang X."/>
            <person name="Chen A."/>
            <person name="Jin Y."/>
            <person name="Yuan Z."/>
            <person name="Yang Y."/>
            <person name="Tan S."/>
            <person name="Peatman E."/>
            <person name="Lu J."/>
            <person name="Qin Z."/>
            <person name="Dunham R."/>
            <person name="Li Z."/>
            <person name="Sonstegard T."/>
            <person name="Feng J."/>
            <person name="Danzmann R.G."/>
            <person name="Schroeder S."/>
            <person name="Scheffler B."/>
            <person name="Duke M.V."/>
            <person name="Ballard L."/>
            <person name="Kucuktas H."/>
            <person name="Kaltenboeck L."/>
            <person name="Liu H."/>
            <person name="Armbruster J."/>
            <person name="Xie Y."/>
            <person name="Kirby M.L."/>
            <person name="Tian Y."/>
            <person name="Flanagan M.E."/>
            <person name="Mu W."/>
            <person name="Waldbieser G.C."/>
        </authorList>
    </citation>
    <scope>NUCLEOTIDE SEQUENCE [LARGE SCALE GENOMIC DNA]</scope>
    <source>
        <strain evidence="3">SDA103</strain>
    </source>
</reference>
<dbReference type="GeneID" id="108268477"/>
<evidence type="ECO:0000313" key="3">
    <source>
        <dbReference type="Proteomes" id="UP000221080"/>
    </source>
</evidence>
<gene>
    <name evidence="4" type="primary">LOC108268477</name>
</gene>
<feature type="coiled-coil region" evidence="1">
    <location>
        <begin position="230"/>
        <end position="275"/>
    </location>
</feature>
<evidence type="ECO:0000313" key="4">
    <source>
        <dbReference type="RefSeq" id="XP_017328979.1"/>
    </source>
</evidence>
<reference evidence="4" key="2">
    <citation type="submission" date="2025-08" db="UniProtKB">
        <authorList>
            <consortium name="RefSeq"/>
        </authorList>
    </citation>
    <scope>IDENTIFICATION</scope>
    <source>
        <tissue evidence="4">Blood</tissue>
    </source>
</reference>
<accession>A0A2D0REL1</accession>
<protein>
    <submittedName>
        <fullName evidence="4">Myosin-9 isoform X2</fullName>
    </submittedName>
</protein>
<keyword evidence="3" id="KW-1185">Reference proteome</keyword>
<evidence type="ECO:0000256" key="2">
    <source>
        <dbReference type="SAM" id="MobiDB-lite"/>
    </source>
</evidence>
<dbReference type="OrthoDB" id="10375536at2759"/>
<keyword evidence="1" id="KW-0175">Coiled coil</keyword>
<sequence length="385" mass="44835">MSKSVKLRSRVGKPLKAQLSTKDETSNLKDQVKILQGSLEKLEGQVHKTRRMFKKKLKSFMAEDKKIVKIVVASTAQQEYENSIMKTQLKTLQGSVEKLEGLHKTDHIEEKKLKQEQKLQKSLILCYDYKETRDTLEQENSDLKDEVKTLQASVETLEGQLHETHLMHERKLKSSLAESEERIKIALESNAQLERKNSILMEQLKTLQGPEEKLERRLCETHETRVKLLKDTLEQDNSDLKDEVKTLHCSLDRLEEELRDTNRMLEKKLKELQKSQVLWYQSEETKDTPEQENSDLKDEVKTPQASVETVEGQVHESQRFNEEILNERDPEQQKYITLLSKYEAIKSEAQENTLNAIAEIENKKFALMKQLGILRYSLEDCATLL</sequence>
<dbReference type="AlphaFoldDB" id="A0A2D0REL1"/>
<feature type="region of interest" description="Disordered" evidence="2">
    <location>
        <begin position="1"/>
        <end position="24"/>
    </location>
</feature>
<evidence type="ECO:0000256" key="1">
    <source>
        <dbReference type="SAM" id="Coils"/>
    </source>
</evidence>